<dbReference type="InterPro" id="IPR031345">
    <property type="entry name" value="T9SS_Plug_N"/>
</dbReference>
<dbReference type="AlphaFoldDB" id="A0A7V3E818"/>
<feature type="domain" description="Type 9 secretion system plug protein N-terminal" evidence="1">
    <location>
        <begin position="44"/>
        <end position="168"/>
    </location>
</feature>
<evidence type="ECO:0000259" key="1">
    <source>
        <dbReference type="Pfam" id="PF17116"/>
    </source>
</evidence>
<dbReference type="EMBL" id="DSUJ01000008">
    <property type="protein sequence ID" value="HFI91789.1"/>
    <property type="molecule type" value="Genomic_DNA"/>
</dbReference>
<dbReference type="Pfam" id="PF17116">
    <property type="entry name" value="T9SS_plug_1st"/>
    <property type="match status" value="1"/>
</dbReference>
<accession>A0A7V3E818</accession>
<organism evidence="2">
    <name type="scientific">Ignavibacterium album</name>
    <dbReference type="NCBI Taxonomy" id="591197"/>
    <lineage>
        <taxon>Bacteria</taxon>
        <taxon>Pseudomonadati</taxon>
        <taxon>Ignavibacteriota</taxon>
        <taxon>Ignavibacteria</taxon>
        <taxon>Ignavibacteriales</taxon>
        <taxon>Ignavibacteriaceae</taxon>
        <taxon>Ignavibacterium</taxon>
    </lineage>
</organism>
<dbReference type="InterPro" id="IPR014756">
    <property type="entry name" value="Ig_E-set"/>
</dbReference>
<dbReference type="InterPro" id="IPR013783">
    <property type="entry name" value="Ig-like_fold"/>
</dbReference>
<gene>
    <name evidence="2" type="ORF">ENS31_09730</name>
</gene>
<sequence length="427" mass="50113">MFLSRILQLNVLNYSISKGNDLKKLFLIIVISFVTNSFAQEILIRSLQVYTSDDEKSFPVLTTKNQLVIEFDVQSSTLPVFNIVFRFCDRNWKPLDNIFFQNYGQNIAYFLDHFSLPVTVEEADYHFINRFPDKAGYVSFPFSGKWRFYVVDPQDTTKVYAQGKFIVANPEVLLNVELKKETLEDKAYYPPELARSLWVIVKTTIPENLFPHFVDEVEIFRNHLVDYSLRINRNGPFNFNRKFEWDGSNNITFIAKDFRPGNGYRQVNLMNTNTYSAKNVLAKFEGFESDRFYKNPLPDFNGGMIFYNHKDPYATYMNVKFSIKPSITIYGDVYLVGAFNDWKVLPEYKMEFDGELYTKTILLKRGIYDYQYVVVNGDPDIPENIDWYILEGNNWDAGNTLNVLLYYRDQNYGGYDRLIGFSRIKTK</sequence>
<proteinExistence type="predicted"/>
<reference evidence="2" key="1">
    <citation type="journal article" date="2020" name="mSystems">
        <title>Genome- and Community-Level Interaction Insights into Carbon Utilization and Element Cycling Functions of Hydrothermarchaeota in Hydrothermal Sediment.</title>
        <authorList>
            <person name="Zhou Z."/>
            <person name="Liu Y."/>
            <person name="Xu W."/>
            <person name="Pan J."/>
            <person name="Luo Z.H."/>
            <person name="Li M."/>
        </authorList>
    </citation>
    <scope>NUCLEOTIDE SEQUENCE [LARGE SCALE GENOMIC DNA]</scope>
    <source>
        <strain evidence="2">SpSt-479</strain>
    </source>
</reference>
<dbReference type="Gene3D" id="2.60.40.10">
    <property type="entry name" value="Immunoglobulins"/>
    <property type="match status" value="1"/>
</dbReference>
<protein>
    <submittedName>
        <fullName evidence="2">DUF5103 domain-containing protein</fullName>
    </submittedName>
</protein>
<comment type="caution">
    <text evidence="2">The sequence shown here is derived from an EMBL/GenBank/DDBJ whole genome shotgun (WGS) entry which is preliminary data.</text>
</comment>
<dbReference type="SUPFAM" id="SSF81296">
    <property type="entry name" value="E set domains"/>
    <property type="match status" value="1"/>
</dbReference>
<name>A0A7V3E818_9BACT</name>
<evidence type="ECO:0000313" key="2">
    <source>
        <dbReference type="EMBL" id="HFI91789.1"/>
    </source>
</evidence>